<proteinExistence type="predicted"/>
<protein>
    <recommendedName>
        <fullName evidence="2">Glucose-6-phosphate 1-epimerase</fullName>
    </recommendedName>
</protein>
<dbReference type="Gene3D" id="2.70.98.10">
    <property type="match status" value="1"/>
</dbReference>
<reference evidence="1" key="1">
    <citation type="submission" date="2017-02" db="EMBL/GenBank/DDBJ databases">
        <authorList>
            <person name="Regsiter A."/>
            <person name="William W."/>
        </authorList>
    </citation>
    <scope>NUCLEOTIDE SEQUENCE</scope>
    <source>
        <strain evidence="1">Bib</strain>
    </source>
</reference>
<name>A0A3P3XH71_9SPIR</name>
<dbReference type="InterPro" id="IPR014718">
    <property type="entry name" value="GH-type_carb-bd"/>
</dbReference>
<evidence type="ECO:0008006" key="2">
    <source>
        <dbReference type="Google" id="ProtNLM"/>
    </source>
</evidence>
<sequence>MKSSVQAKPVVESGFRNAVALGNGIFRVLVDAEGGMIPELSRKCGDTFINAHWLPWFRGMAPSPEAGNLQSHELFQKIPLLERIAGNFPCVPSFGDSDPVDGVEIPPHGWTANEQWQLESAGTDENKRYAWARFQMTSPSDRMKLEFEKTDLVFADESVHYSILRIKNLSTKDIEINAAWHNTIGFPFLTKNCKISASAKNFSTPPKGSEFDMTGRLAIGSKFTDLDRAPLRDGGTVDLAIVPDMIGYTDFITGAVPKEAKLGWSACVNSELSLAYITWFMGPDTVQTDEIGLCFNNFWMQYGGRPYAPWAMYEGAPDQTFCLGMENSIGAWANGLADSIAKKELLGRPTTLKLSCGEQKTLLYATGLFDLGSEALDEPVKHIEPTSAGLRLEFNHVAISVKADGSLERLRSIARSNDCFA</sequence>
<dbReference type="AlphaFoldDB" id="A0A3P3XH71"/>
<gene>
    <name evidence="1" type="ORF">SPIROBIBN47_210068</name>
</gene>
<dbReference type="EMBL" id="FWDM01000014">
    <property type="protein sequence ID" value="SLM11773.1"/>
    <property type="molecule type" value="Genomic_DNA"/>
</dbReference>
<accession>A0A3P3XH71</accession>
<dbReference type="GO" id="GO:0030246">
    <property type="term" value="F:carbohydrate binding"/>
    <property type="evidence" value="ECO:0007669"/>
    <property type="project" value="InterPro"/>
</dbReference>
<organism evidence="1">
    <name type="scientific">uncultured spirochete</name>
    <dbReference type="NCBI Taxonomy" id="156406"/>
    <lineage>
        <taxon>Bacteria</taxon>
        <taxon>Pseudomonadati</taxon>
        <taxon>Spirochaetota</taxon>
        <taxon>Spirochaetia</taxon>
        <taxon>Spirochaetales</taxon>
        <taxon>environmental samples</taxon>
    </lineage>
</organism>
<evidence type="ECO:0000313" key="1">
    <source>
        <dbReference type="EMBL" id="SLM11773.1"/>
    </source>
</evidence>